<feature type="transmembrane region" description="Helical" evidence="1">
    <location>
        <begin position="261"/>
        <end position="284"/>
    </location>
</feature>
<keyword evidence="1" id="KW-1133">Transmembrane helix</keyword>
<organism evidence="2 3">
    <name type="scientific">Pterulicium gracile</name>
    <dbReference type="NCBI Taxonomy" id="1884261"/>
    <lineage>
        <taxon>Eukaryota</taxon>
        <taxon>Fungi</taxon>
        <taxon>Dikarya</taxon>
        <taxon>Basidiomycota</taxon>
        <taxon>Agaricomycotina</taxon>
        <taxon>Agaricomycetes</taxon>
        <taxon>Agaricomycetidae</taxon>
        <taxon>Agaricales</taxon>
        <taxon>Pleurotineae</taxon>
        <taxon>Pterulaceae</taxon>
        <taxon>Pterulicium</taxon>
    </lineage>
</organism>
<dbReference type="AlphaFoldDB" id="A0A5C3Q4I9"/>
<feature type="transmembrane region" description="Helical" evidence="1">
    <location>
        <begin position="53"/>
        <end position="83"/>
    </location>
</feature>
<name>A0A5C3Q4I9_9AGAR</name>
<protein>
    <submittedName>
        <fullName evidence="2">Uncharacterized protein</fullName>
    </submittedName>
</protein>
<keyword evidence="1" id="KW-0812">Transmembrane</keyword>
<dbReference type="OrthoDB" id="3357408at2759"/>
<keyword evidence="1" id="KW-0472">Membrane</keyword>
<proteinExistence type="predicted"/>
<feature type="transmembrane region" description="Helical" evidence="1">
    <location>
        <begin position="129"/>
        <end position="153"/>
    </location>
</feature>
<evidence type="ECO:0000313" key="3">
    <source>
        <dbReference type="Proteomes" id="UP000305067"/>
    </source>
</evidence>
<reference evidence="2 3" key="1">
    <citation type="journal article" date="2019" name="Nat. Ecol. Evol.">
        <title>Megaphylogeny resolves global patterns of mushroom evolution.</title>
        <authorList>
            <person name="Varga T."/>
            <person name="Krizsan K."/>
            <person name="Foldi C."/>
            <person name="Dima B."/>
            <person name="Sanchez-Garcia M."/>
            <person name="Sanchez-Ramirez S."/>
            <person name="Szollosi G.J."/>
            <person name="Szarkandi J.G."/>
            <person name="Papp V."/>
            <person name="Albert L."/>
            <person name="Andreopoulos W."/>
            <person name="Angelini C."/>
            <person name="Antonin V."/>
            <person name="Barry K.W."/>
            <person name="Bougher N.L."/>
            <person name="Buchanan P."/>
            <person name="Buyck B."/>
            <person name="Bense V."/>
            <person name="Catcheside P."/>
            <person name="Chovatia M."/>
            <person name="Cooper J."/>
            <person name="Damon W."/>
            <person name="Desjardin D."/>
            <person name="Finy P."/>
            <person name="Geml J."/>
            <person name="Haridas S."/>
            <person name="Hughes K."/>
            <person name="Justo A."/>
            <person name="Karasinski D."/>
            <person name="Kautmanova I."/>
            <person name="Kiss B."/>
            <person name="Kocsube S."/>
            <person name="Kotiranta H."/>
            <person name="LaButti K.M."/>
            <person name="Lechner B.E."/>
            <person name="Liimatainen K."/>
            <person name="Lipzen A."/>
            <person name="Lukacs Z."/>
            <person name="Mihaltcheva S."/>
            <person name="Morgado L.N."/>
            <person name="Niskanen T."/>
            <person name="Noordeloos M.E."/>
            <person name="Ohm R.A."/>
            <person name="Ortiz-Santana B."/>
            <person name="Ovrebo C."/>
            <person name="Racz N."/>
            <person name="Riley R."/>
            <person name="Savchenko A."/>
            <person name="Shiryaev A."/>
            <person name="Soop K."/>
            <person name="Spirin V."/>
            <person name="Szebenyi C."/>
            <person name="Tomsovsky M."/>
            <person name="Tulloss R.E."/>
            <person name="Uehling J."/>
            <person name="Grigoriev I.V."/>
            <person name="Vagvolgyi C."/>
            <person name="Papp T."/>
            <person name="Martin F.M."/>
            <person name="Miettinen O."/>
            <person name="Hibbett D.S."/>
            <person name="Nagy L.G."/>
        </authorList>
    </citation>
    <scope>NUCLEOTIDE SEQUENCE [LARGE SCALE GENOMIC DNA]</scope>
    <source>
        <strain evidence="2 3">CBS 309.79</strain>
    </source>
</reference>
<feature type="transmembrane region" description="Helical" evidence="1">
    <location>
        <begin position="290"/>
        <end position="310"/>
    </location>
</feature>
<feature type="transmembrane region" description="Helical" evidence="1">
    <location>
        <begin position="12"/>
        <end position="32"/>
    </location>
</feature>
<evidence type="ECO:0000313" key="2">
    <source>
        <dbReference type="EMBL" id="TFK96711.1"/>
    </source>
</evidence>
<evidence type="ECO:0000256" key="1">
    <source>
        <dbReference type="SAM" id="Phobius"/>
    </source>
</evidence>
<dbReference type="EMBL" id="ML178856">
    <property type="protein sequence ID" value="TFK96711.1"/>
    <property type="molecule type" value="Genomic_DNA"/>
</dbReference>
<feature type="transmembrane region" description="Helical" evidence="1">
    <location>
        <begin position="103"/>
        <end position="122"/>
    </location>
</feature>
<gene>
    <name evidence="2" type="ORF">BDV98DRAFT_659034</name>
</gene>
<sequence>MATLGVTEWQLLALFLASMFWGFHLLIYLSCLRSLLFDRDGLKPRHRVDMRMVSVASVFLVLAGLDEGLLVYAIISAFSGFIGPKGGEEALNRVSNVVPTTRSAVLLLTTMIADAMLIWRCWIIFGKKLLVIALPSLLWVAAIALSLSALAFAQSSSGVADALVNAAKMQILITCFWICTIALNVLTTGEETPLAPFLGLKLTIARSPVMIVARLWMYERKTRRLGMLNVNSSSSFGNIAPGHRRNGSGSFLRRPSRTWDAMLTVVESGLVYTMTSSICFITYITGSNGIYPVTGMLIQIAGIAFDLIIIRSAARSQAHASAGSQGNPTASCNVSFAQTRSEIYSYPPRSNVIIYITRGRCGPEQFACDTAAADPPARHHFHPVLNSGLDGQKSPVTMV</sequence>
<keyword evidence="3" id="KW-1185">Reference proteome</keyword>
<dbReference type="Proteomes" id="UP000305067">
    <property type="component" value="Unassembled WGS sequence"/>
</dbReference>
<accession>A0A5C3Q4I9</accession>